<dbReference type="PROSITE" id="PS51171">
    <property type="entry name" value="PREPHENATE_DEHYDR_3"/>
    <property type="match status" value="1"/>
</dbReference>
<evidence type="ECO:0000313" key="10">
    <source>
        <dbReference type="Proteomes" id="UP001231189"/>
    </source>
</evidence>
<dbReference type="InterPro" id="IPR025724">
    <property type="entry name" value="GAG-pre-integrase_dom"/>
</dbReference>
<dbReference type="Gene3D" id="3.30.420.10">
    <property type="entry name" value="Ribonuclease H-like superfamily/Ribonuclease H"/>
    <property type="match status" value="1"/>
</dbReference>
<evidence type="ECO:0000259" key="7">
    <source>
        <dbReference type="PROSITE" id="PS50994"/>
    </source>
</evidence>
<dbReference type="SUPFAM" id="SSF55021">
    <property type="entry name" value="ACT-like"/>
    <property type="match status" value="1"/>
</dbReference>
<dbReference type="SUPFAM" id="SSF53850">
    <property type="entry name" value="Periplasmic binding protein-like II"/>
    <property type="match status" value="1"/>
</dbReference>
<reference evidence="9" key="1">
    <citation type="submission" date="2023-07" db="EMBL/GenBank/DDBJ databases">
        <title>A chromosome-level genome assembly of Lolium multiflorum.</title>
        <authorList>
            <person name="Chen Y."/>
            <person name="Copetti D."/>
            <person name="Kolliker R."/>
            <person name="Studer B."/>
        </authorList>
    </citation>
    <scope>NUCLEOTIDE SEQUENCE</scope>
    <source>
        <strain evidence="9">02402/16</strain>
        <tissue evidence="9">Leaf</tissue>
    </source>
</reference>
<dbReference type="InterPro" id="IPR054722">
    <property type="entry name" value="PolX-like_BBD"/>
</dbReference>
<keyword evidence="10" id="KW-1185">Reference proteome</keyword>
<evidence type="ECO:0000256" key="5">
    <source>
        <dbReference type="ARBA" id="ARBA00029440"/>
    </source>
</evidence>
<feature type="domain" description="Integrase catalytic" evidence="7">
    <location>
        <begin position="977"/>
        <end position="1153"/>
    </location>
</feature>
<dbReference type="InterPro" id="IPR001584">
    <property type="entry name" value="Integrase_cat-core"/>
</dbReference>
<evidence type="ECO:0000313" key="9">
    <source>
        <dbReference type="EMBL" id="KAK1677654.1"/>
    </source>
</evidence>
<dbReference type="GO" id="GO:0003676">
    <property type="term" value="F:nucleic acid binding"/>
    <property type="evidence" value="ECO:0007669"/>
    <property type="project" value="InterPro"/>
</dbReference>
<proteinExistence type="predicted"/>
<dbReference type="GO" id="GO:0015074">
    <property type="term" value="P:DNA integration"/>
    <property type="evidence" value="ECO:0007669"/>
    <property type="project" value="InterPro"/>
</dbReference>
<evidence type="ECO:0000256" key="6">
    <source>
        <dbReference type="SAM" id="MobiDB-lite"/>
    </source>
</evidence>
<feature type="region of interest" description="Disordered" evidence="6">
    <location>
        <begin position="1482"/>
        <end position="1522"/>
    </location>
</feature>
<dbReference type="Pfam" id="PF13976">
    <property type="entry name" value="gag_pre-integrs"/>
    <property type="match status" value="1"/>
</dbReference>
<keyword evidence="3" id="KW-0584">Phenylalanine biosynthesis</keyword>
<evidence type="ECO:0000256" key="1">
    <source>
        <dbReference type="ARBA" id="ARBA00022605"/>
    </source>
</evidence>
<dbReference type="Pfam" id="PF25597">
    <property type="entry name" value="SH3_retrovirus"/>
    <property type="match status" value="1"/>
</dbReference>
<dbReference type="CDD" id="cd04905">
    <property type="entry name" value="ACT_CM-PDT"/>
    <property type="match status" value="1"/>
</dbReference>
<dbReference type="PANTHER" id="PTHR21022:SF42">
    <property type="entry name" value="AROGENATE DEHYDRATASE_PREPHENATE DEHYDRATASE 2, CHLOROPLASTIC"/>
    <property type="match status" value="1"/>
</dbReference>
<dbReference type="FunFam" id="3.40.190.10:FF:000031">
    <property type="entry name" value="Arogenate dehydratase"/>
    <property type="match status" value="1"/>
</dbReference>
<dbReference type="GO" id="GO:0047769">
    <property type="term" value="F:arogenate dehydratase activity"/>
    <property type="evidence" value="ECO:0007669"/>
    <property type="project" value="TreeGrafter"/>
</dbReference>
<evidence type="ECO:0000256" key="2">
    <source>
        <dbReference type="ARBA" id="ARBA00023141"/>
    </source>
</evidence>
<feature type="region of interest" description="Disordered" evidence="6">
    <location>
        <begin position="1261"/>
        <end position="1314"/>
    </location>
</feature>
<feature type="region of interest" description="Disordered" evidence="6">
    <location>
        <begin position="1338"/>
        <end position="1364"/>
    </location>
</feature>
<feature type="compositionally biased region" description="Basic and acidic residues" evidence="6">
    <location>
        <begin position="628"/>
        <end position="640"/>
    </location>
</feature>
<comment type="caution">
    <text evidence="9">The sequence shown here is derived from an EMBL/GenBank/DDBJ whole genome shotgun (WGS) entry which is preliminary data.</text>
</comment>
<dbReference type="GO" id="GO:0009094">
    <property type="term" value="P:L-phenylalanine biosynthetic process"/>
    <property type="evidence" value="ECO:0007669"/>
    <property type="project" value="UniProtKB-KW"/>
</dbReference>
<dbReference type="InterPro" id="IPR001086">
    <property type="entry name" value="Preph_deHydtase"/>
</dbReference>
<dbReference type="InterPro" id="IPR018528">
    <property type="entry name" value="Preph_deHydtase_CS"/>
</dbReference>
<dbReference type="Pfam" id="PF07727">
    <property type="entry name" value="RVT_2"/>
    <property type="match status" value="1"/>
</dbReference>
<name>A0AAD8T9C1_LOLMU</name>
<dbReference type="PROSITE" id="PS50994">
    <property type="entry name" value="INTEGRASE"/>
    <property type="match status" value="1"/>
</dbReference>
<evidence type="ECO:0000256" key="4">
    <source>
        <dbReference type="ARBA" id="ARBA00023239"/>
    </source>
</evidence>
<dbReference type="PROSITE" id="PS00858">
    <property type="entry name" value="PREPHENATE_DEHYDR_2"/>
    <property type="match status" value="1"/>
</dbReference>
<dbReference type="InterPro" id="IPR045865">
    <property type="entry name" value="ACT-like_dom_sf"/>
</dbReference>
<keyword evidence="2" id="KW-0057">Aromatic amino acid biosynthesis</keyword>
<dbReference type="SUPFAM" id="SSF53098">
    <property type="entry name" value="Ribonuclease H-like"/>
    <property type="match status" value="1"/>
</dbReference>
<dbReference type="Proteomes" id="UP001231189">
    <property type="component" value="Unassembled WGS sequence"/>
</dbReference>
<feature type="compositionally biased region" description="Low complexity" evidence="6">
    <location>
        <begin position="12"/>
        <end position="50"/>
    </location>
</feature>
<dbReference type="GO" id="GO:0004664">
    <property type="term" value="F:prephenate dehydratase activity"/>
    <property type="evidence" value="ECO:0007669"/>
    <property type="project" value="InterPro"/>
</dbReference>
<evidence type="ECO:0000259" key="8">
    <source>
        <dbReference type="PROSITE" id="PS51171"/>
    </source>
</evidence>
<dbReference type="InterPro" id="IPR013103">
    <property type="entry name" value="RVT_2"/>
</dbReference>
<feature type="compositionally biased region" description="Acidic residues" evidence="6">
    <location>
        <begin position="1338"/>
        <end position="1348"/>
    </location>
</feature>
<protein>
    <recommendedName>
        <fullName evidence="11">Arogenate dehydratase</fullName>
    </recommendedName>
</protein>
<feature type="region of interest" description="Disordered" evidence="6">
    <location>
        <begin position="628"/>
        <end position="662"/>
    </location>
</feature>
<comment type="pathway">
    <text evidence="5">Amino-acid biosynthesis.</text>
</comment>
<dbReference type="CDD" id="cd13631">
    <property type="entry name" value="PBP2_Ct-PDT_like"/>
    <property type="match status" value="1"/>
</dbReference>
<dbReference type="InterPro" id="IPR036397">
    <property type="entry name" value="RNaseH_sf"/>
</dbReference>
<dbReference type="EMBL" id="JAUUTY010000002">
    <property type="protein sequence ID" value="KAK1677654.1"/>
    <property type="molecule type" value="Genomic_DNA"/>
</dbReference>
<feature type="region of interest" description="Disordered" evidence="6">
    <location>
        <begin position="1"/>
        <end position="80"/>
    </location>
</feature>
<dbReference type="InterPro" id="IPR012337">
    <property type="entry name" value="RNaseH-like_sf"/>
</dbReference>
<dbReference type="GO" id="GO:0009507">
    <property type="term" value="C:chloroplast"/>
    <property type="evidence" value="ECO:0007669"/>
    <property type="project" value="TreeGrafter"/>
</dbReference>
<dbReference type="Gene3D" id="3.30.70.260">
    <property type="match status" value="1"/>
</dbReference>
<dbReference type="Pfam" id="PF00665">
    <property type="entry name" value="rve"/>
    <property type="match status" value="1"/>
</dbReference>
<organism evidence="9 10">
    <name type="scientific">Lolium multiflorum</name>
    <name type="common">Italian ryegrass</name>
    <name type="synonym">Lolium perenne subsp. multiflorum</name>
    <dbReference type="NCBI Taxonomy" id="4521"/>
    <lineage>
        <taxon>Eukaryota</taxon>
        <taxon>Viridiplantae</taxon>
        <taxon>Streptophyta</taxon>
        <taxon>Embryophyta</taxon>
        <taxon>Tracheophyta</taxon>
        <taxon>Spermatophyta</taxon>
        <taxon>Magnoliopsida</taxon>
        <taxon>Liliopsida</taxon>
        <taxon>Poales</taxon>
        <taxon>Poaceae</taxon>
        <taxon>BOP clade</taxon>
        <taxon>Pooideae</taxon>
        <taxon>Poodae</taxon>
        <taxon>Poeae</taxon>
        <taxon>Poeae Chloroplast Group 2 (Poeae type)</taxon>
        <taxon>Loliodinae</taxon>
        <taxon>Loliinae</taxon>
        <taxon>Lolium</taxon>
    </lineage>
</organism>
<feature type="compositionally biased region" description="Polar residues" evidence="6">
    <location>
        <begin position="1262"/>
        <end position="1287"/>
    </location>
</feature>
<dbReference type="Pfam" id="PF22936">
    <property type="entry name" value="Pol_BBD"/>
    <property type="match status" value="1"/>
</dbReference>
<keyword evidence="4" id="KW-0456">Lyase</keyword>
<keyword evidence="1" id="KW-0028">Amino-acid biosynthesis</keyword>
<gene>
    <name evidence="9" type="ORF">QYE76_038502</name>
</gene>
<dbReference type="PANTHER" id="PTHR21022">
    <property type="entry name" value="PREPHENATE DEHYDRATASE P PROTEIN"/>
    <property type="match status" value="1"/>
</dbReference>
<evidence type="ECO:0008006" key="11">
    <source>
        <dbReference type="Google" id="ProtNLM"/>
    </source>
</evidence>
<evidence type="ECO:0000256" key="3">
    <source>
        <dbReference type="ARBA" id="ARBA00023222"/>
    </source>
</evidence>
<dbReference type="Pfam" id="PF00800">
    <property type="entry name" value="PDT"/>
    <property type="match status" value="1"/>
</dbReference>
<sequence>MASSSSSALRIPTPTHHPAAGTRPPPTRAAFVSVRARSCSRRPVVSVSASLPKQTPPGTDDDADDSTGLPAPLPPSRDTAIALPRPLTSADLMGEASGHGLKVAYQGCPGAYSEAAARKAYLGCETVPCEYFETAFQAVENCVADRAVLPLENSLGGSIHRNYDLLLRHNKLHIVGEVRLAVRHCLLANRGVKIENLRSAMSHPQALAQCEQTLTKLGIEHREAVDDTAGAAKYIAEQKLQDTGAVASSLAAQLYGLDILAENIQDDADNVTRFMMLAREPIIARTDKPFKTSIVFSLEEGPGQLFKALAVFALRKINLTKMESRPHKKRPLRVADDNCSTPLNASNELWRIILEGFKPYNPDKLTRREAVDSQLNNTALHMIQTSVGTQELPRVRNYTTAKEAWDGLAASCMGSESTRRNKYNALRNQAEGFMRLPDEDHQVMYGRLLIVADAFRLSGATHINDSWIKEKYIECMMPFVPIDVKTLVGRECYSSLSSQDAVHEMQALKVLEQNSHDSRNRAIGMAKGNNLALVVNPIEEVYPQEQYRASWSMSYPEDLECHYHDHMAFHAKSFWVDPSKAKEDNIKRNHKSGFTSFGPKTRSCYNCDDKRHFIAECPYENRELHNGRLIPKDKSKESKGKYSKAPNKKFYNNKTKKGKRPPRVVLVTREEYSSDEVVSSSDDEGESSKEVAAIVTTNIPSSSLFEYPNENPHIKNAHCFMATSSLDTSIVLSTQEEYSSGDDDVDDEEDAISNGLVALASLSTNSSSPSESPNEIIHVEEESCLMAKSSEDYAGGSKWVLDSGCTSHMTGGKNLVKELRPNINNITVSFGDNSTSEVMGFGKVVVAHNITLVDVMLVKTLGYNLLSVSALGKMGFAVFIDNDIVVLLWSKTLKVAFVGYREHNLYVVDFSGTTTSSAMCLFGKTDVGWLWHRRLAHVNMRTLQSLHKGNHIVGLMENVSFAKDRVCRACVEGKMHDSPHPSKTIISSKRILELLHVDLFGPVTHASLGAKKHCLVIVDDYSRYTWVYFLKTKDETQQIFIDFATEVQRQHNLLIMAIRSDNGSEFNNYTLNDFLSDEGIRHQYSAAYTPQQNGVAERKNRTLMDMARSMMAEYKSRYNFWAEAISTACHSSNRLYLRKGLNKTPYEILTGNKPNISYFKVFGCKCFYKIKGVRLSKFAPKALEGIFVGYGAESHTYRIFDIASGIIIESCSVRFEENDGSQVGQVDVCAGDEIPQDAIVRMGVGFFRPIEGHGVASREELCSTTVEPSSSQHQQTPSLEANDAPTQEQEENPPSHEQDQGQDQPRIQDQPFDICTSPNIVQDQAHEDEHSQEIEEAQIEGQDGDPNDQVDQVTPPRPKRTKEEIEARRLARRDRTLEIRGHTHDKVLGDVRAKVSTRRQLANFSNHHAYISVVEPKKVFEALEDSDWVEAMHEELNNFKRNKVWTLVEKPKECRNVIGTKWIFKNKQDEFGNIVRNKARLVAQGGASRGGRRRSRHGRSSDEFASNAPRKSVTSRRKNKEVRENYKAMDSVSYSAIRLKNWYEDVPRDEEIEGRRYWCIEQEFIYKDVYEPMKNLRPMQAINVDILAVNDHFEDAIWVAGRMGLLEIMKIQCDYSPDLVKQFFATLAIRKDEEHTMEWMTGSTHCSATLRQFAGFLGVPVDGGRRLHGPQQTDKNALVHLYTSAGKIGHTKGLLPIYSQLLRFFRATICPSGGNNDALRGALVDLMHLSYKCARDVTEERDYTLDVMDFIFHEIHDAMVSRTTIPYAPYIQLLINNCGCV</sequence>
<dbReference type="Gene3D" id="3.40.190.10">
    <property type="entry name" value="Periplasmic binding protein-like II"/>
    <property type="match status" value="2"/>
</dbReference>
<accession>A0AAD8T9C1</accession>
<dbReference type="InterPro" id="IPR057670">
    <property type="entry name" value="SH3_retrovirus"/>
</dbReference>
<dbReference type="PROSITE" id="PS00857">
    <property type="entry name" value="PREPHENATE_DEHYDR_1"/>
    <property type="match status" value="1"/>
</dbReference>
<feature type="domain" description="Prephenate dehydratase" evidence="8">
    <location>
        <begin position="102"/>
        <end position="279"/>
    </location>
</feature>